<name>A0A7W6W4G0_9HYPH</name>
<gene>
    <name evidence="1" type="ORF">GGD57_001578</name>
</gene>
<dbReference type="AlphaFoldDB" id="A0A7W6W4G0"/>
<evidence type="ECO:0000313" key="2">
    <source>
        <dbReference type="Proteomes" id="UP000540909"/>
    </source>
</evidence>
<comment type="caution">
    <text evidence="1">The sequence shown here is derived from an EMBL/GenBank/DDBJ whole genome shotgun (WGS) entry which is preliminary data.</text>
</comment>
<dbReference type="RefSeq" id="WP_184468435.1">
    <property type="nucleotide sequence ID" value="NZ_JACIFY010000004.1"/>
</dbReference>
<evidence type="ECO:0000313" key="1">
    <source>
        <dbReference type="EMBL" id="MBB4235020.1"/>
    </source>
</evidence>
<reference evidence="1 2" key="1">
    <citation type="submission" date="2020-08" db="EMBL/GenBank/DDBJ databases">
        <title>Genomic Encyclopedia of Type Strains, Phase IV (KMG-V): Genome sequencing to study the core and pangenomes of soil and plant-associated prokaryotes.</title>
        <authorList>
            <person name="Whitman W."/>
        </authorList>
    </citation>
    <scope>NUCLEOTIDE SEQUENCE [LARGE SCALE GENOMIC DNA]</scope>
    <source>
        <strain evidence="1 2">SEMIA 4089</strain>
    </source>
</reference>
<accession>A0A7W6W4G0</accession>
<dbReference type="Proteomes" id="UP000540909">
    <property type="component" value="Unassembled WGS sequence"/>
</dbReference>
<protein>
    <submittedName>
        <fullName evidence="1">Uncharacterized protein</fullName>
    </submittedName>
</protein>
<proteinExistence type="predicted"/>
<dbReference type="EMBL" id="JACIFY010000004">
    <property type="protein sequence ID" value="MBB4235020.1"/>
    <property type="molecule type" value="Genomic_DNA"/>
</dbReference>
<sequence>MMVMERELDWKTMDSAPKEAGVEIIAARFGIYAELTAMCEKSPFVSFWMQTRRKFYGDPTHWLCKVPSSFPPVRGDDE</sequence>
<organism evidence="1 2">
    <name type="scientific">Rhizobium esperanzae</name>
    <dbReference type="NCBI Taxonomy" id="1967781"/>
    <lineage>
        <taxon>Bacteria</taxon>
        <taxon>Pseudomonadati</taxon>
        <taxon>Pseudomonadota</taxon>
        <taxon>Alphaproteobacteria</taxon>
        <taxon>Hyphomicrobiales</taxon>
        <taxon>Rhizobiaceae</taxon>
        <taxon>Rhizobium/Agrobacterium group</taxon>
        <taxon>Rhizobium</taxon>
    </lineage>
</organism>